<dbReference type="Proteomes" id="UP000504636">
    <property type="component" value="Unplaced"/>
</dbReference>
<name>A0A6A6YDU5_9PEZI</name>
<evidence type="ECO:0000313" key="4">
    <source>
        <dbReference type="RefSeq" id="XP_033573733.1"/>
    </source>
</evidence>
<feature type="compositionally biased region" description="Basic and acidic residues" evidence="1">
    <location>
        <begin position="162"/>
        <end position="171"/>
    </location>
</feature>
<feature type="region of interest" description="Disordered" evidence="1">
    <location>
        <begin position="142"/>
        <end position="190"/>
    </location>
</feature>
<dbReference type="RefSeq" id="XP_033573733.1">
    <property type="nucleotide sequence ID" value="XM_033720572.1"/>
</dbReference>
<organism evidence="2">
    <name type="scientific">Mytilinidion resinicola</name>
    <dbReference type="NCBI Taxonomy" id="574789"/>
    <lineage>
        <taxon>Eukaryota</taxon>
        <taxon>Fungi</taxon>
        <taxon>Dikarya</taxon>
        <taxon>Ascomycota</taxon>
        <taxon>Pezizomycotina</taxon>
        <taxon>Dothideomycetes</taxon>
        <taxon>Pleosporomycetidae</taxon>
        <taxon>Mytilinidiales</taxon>
        <taxon>Mytilinidiaceae</taxon>
        <taxon>Mytilinidion</taxon>
    </lineage>
</organism>
<dbReference type="GeneID" id="54461465"/>
<dbReference type="AlphaFoldDB" id="A0A6A6YDU5"/>
<accession>A0A6A6YDU5</accession>
<dbReference type="OrthoDB" id="20473at2759"/>
<reference evidence="4" key="3">
    <citation type="submission" date="2025-04" db="UniProtKB">
        <authorList>
            <consortium name="RefSeq"/>
        </authorList>
    </citation>
    <scope>IDENTIFICATION</scope>
    <source>
        <strain evidence="4">CBS 304.34</strain>
    </source>
</reference>
<gene>
    <name evidence="2 4" type="ORF">BDZ99DRAFT_465565</name>
</gene>
<evidence type="ECO:0000256" key="1">
    <source>
        <dbReference type="SAM" id="MobiDB-lite"/>
    </source>
</evidence>
<feature type="region of interest" description="Disordered" evidence="1">
    <location>
        <begin position="210"/>
        <end position="264"/>
    </location>
</feature>
<evidence type="ECO:0000313" key="2">
    <source>
        <dbReference type="EMBL" id="KAF2806769.1"/>
    </source>
</evidence>
<dbReference type="PANTHER" id="PTHR22705">
    <property type="entry name" value="ZINC FINGER, ZZ DOMAIN CONTAINING 3"/>
    <property type="match status" value="1"/>
</dbReference>
<protein>
    <submittedName>
        <fullName evidence="2 4">Uncharacterized protein</fullName>
    </submittedName>
</protein>
<evidence type="ECO:0000313" key="3">
    <source>
        <dbReference type="Proteomes" id="UP000504636"/>
    </source>
</evidence>
<feature type="region of interest" description="Disordered" evidence="1">
    <location>
        <begin position="1"/>
        <end position="40"/>
    </location>
</feature>
<feature type="region of interest" description="Disordered" evidence="1">
    <location>
        <begin position="53"/>
        <end position="84"/>
    </location>
</feature>
<sequence>MPAVTIPSPTPDETPARDDGYDDYYNSGESSPRRPPVSPLTPVATLAQLATVPADADGEERVLPPQPATFMKQPAPVPISESENPDVIAMRSAISLLQLQREKSKRDLVTLEKLKTAAVAEPEAFVRELRAGRLQSANPASNILAPTLADPDTGGMSNGTGGRHETRKDSADTLPPELKSKFAPVPAPQNIFRTPPVNWAKYHIVGESLDKLHEEQRQRPSSGEPSRDQRAPLHVIAAPYSPFTDRVGEIHPMQTRRGSKKPSP</sequence>
<dbReference type="InterPro" id="IPR037830">
    <property type="entry name" value="ZZZ3"/>
</dbReference>
<keyword evidence="3" id="KW-1185">Reference proteome</keyword>
<reference evidence="2 4" key="1">
    <citation type="journal article" date="2020" name="Stud. Mycol.">
        <title>101 Dothideomycetes genomes: a test case for predicting lifestyles and emergence of pathogens.</title>
        <authorList>
            <person name="Haridas S."/>
            <person name="Albert R."/>
            <person name="Binder M."/>
            <person name="Bloem J."/>
            <person name="Labutti K."/>
            <person name="Salamov A."/>
            <person name="Andreopoulos B."/>
            <person name="Baker S."/>
            <person name="Barry K."/>
            <person name="Bills G."/>
            <person name="Bluhm B."/>
            <person name="Cannon C."/>
            <person name="Castanera R."/>
            <person name="Culley D."/>
            <person name="Daum C."/>
            <person name="Ezra D."/>
            <person name="Gonzalez J."/>
            <person name="Henrissat B."/>
            <person name="Kuo A."/>
            <person name="Liang C."/>
            <person name="Lipzen A."/>
            <person name="Lutzoni F."/>
            <person name="Magnuson J."/>
            <person name="Mondo S."/>
            <person name="Nolan M."/>
            <person name="Ohm R."/>
            <person name="Pangilinan J."/>
            <person name="Park H.-J."/>
            <person name="Ramirez L."/>
            <person name="Alfaro M."/>
            <person name="Sun H."/>
            <person name="Tritt A."/>
            <person name="Yoshinaga Y."/>
            <person name="Zwiers L.-H."/>
            <person name="Turgeon B."/>
            <person name="Goodwin S."/>
            <person name="Spatafora J."/>
            <person name="Crous P."/>
            <person name="Grigoriev I."/>
        </authorList>
    </citation>
    <scope>NUCLEOTIDE SEQUENCE</scope>
    <source>
        <strain evidence="2 4">CBS 304.34</strain>
    </source>
</reference>
<proteinExistence type="predicted"/>
<dbReference type="PANTHER" id="PTHR22705:SF0">
    <property type="entry name" value="ZZ-TYPE ZINC FINGER-CONTAINING PROTEIN 3"/>
    <property type="match status" value="1"/>
</dbReference>
<dbReference type="EMBL" id="MU003706">
    <property type="protein sequence ID" value="KAF2806769.1"/>
    <property type="molecule type" value="Genomic_DNA"/>
</dbReference>
<reference evidence="4" key="2">
    <citation type="submission" date="2020-04" db="EMBL/GenBank/DDBJ databases">
        <authorList>
            <consortium name="NCBI Genome Project"/>
        </authorList>
    </citation>
    <scope>NUCLEOTIDE SEQUENCE</scope>
    <source>
        <strain evidence="4">CBS 304.34</strain>
    </source>
</reference>